<name>A0A3N4IFF8_ASCIM</name>
<dbReference type="AlphaFoldDB" id="A0A3N4IFF8"/>
<reference evidence="2 3" key="1">
    <citation type="journal article" date="2018" name="Nat. Ecol. Evol.">
        <title>Pezizomycetes genomes reveal the molecular basis of ectomycorrhizal truffle lifestyle.</title>
        <authorList>
            <person name="Murat C."/>
            <person name="Payen T."/>
            <person name="Noel B."/>
            <person name="Kuo A."/>
            <person name="Morin E."/>
            <person name="Chen J."/>
            <person name="Kohler A."/>
            <person name="Krizsan K."/>
            <person name="Balestrini R."/>
            <person name="Da Silva C."/>
            <person name="Montanini B."/>
            <person name="Hainaut M."/>
            <person name="Levati E."/>
            <person name="Barry K.W."/>
            <person name="Belfiori B."/>
            <person name="Cichocki N."/>
            <person name="Clum A."/>
            <person name="Dockter R.B."/>
            <person name="Fauchery L."/>
            <person name="Guy J."/>
            <person name="Iotti M."/>
            <person name="Le Tacon F."/>
            <person name="Lindquist E.A."/>
            <person name="Lipzen A."/>
            <person name="Malagnac F."/>
            <person name="Mello A."/>
            <person name="Molinier V."/>
            <person name="Miyauchi S."/>
            <person name="Poulain J."/>
            <person name="Riccioni C."/>
            <person name="Rubini A."/>
            <person name="Sitrit Y."/>
            <person name="Splivallo R."/>
            <person name="Traeger S."/>
            <person name="Wang M."/>
            <person name="Zifcakova L."/>
            <person name="Wipf D."/>
            <person name="Zambonelli A."/>
            <person name="Paolocci F."/>
            <person name="Nowrousian M."/>
            <person name="Ottonello S."/>
            <person name="Baldrian P."/>
            <person name="Spatafora J.W."/>
            <person name="Henrissat B."/>
            <person name="Nagy L.G."/>
            <person name="Aury J.M."/>
            <person name="Wincker P."/>
            <person name="Grigoriev I.V."/>
            <person name="Bonfante P."/>
            <person name="Martin F.M."/>
        </authorList>
    </citation>
    <scope>NUCLEOTIDE SEQUENCE [LARGE SCALE GENOMIC DNA]</scope>
    <source>
        <strain evidence="2 3">RN42</strain>
    </source>
</reference>
<sequence length="214" mass="23610">PLPFLAQIGVLATGPCRASLKCPPHITVPFHAVFYGGEGWSGAPSPYTAMIELPHGADRSKDTTKKPTTGSVTLGNVGAYRIPPKGQVQVVVKNENKTGIKLFLVPYDLTDMPVGTRTFLRQKSWVVTPDVPSIAQQSGRCLPIVEGEGEGEGKSEEKLRYMIQLNFCCPKEGRVFLYGNVRVVFANRTLDGRERVRSEVVWAEPRWSGWRKGK</sequence>
<feature type="non-terminal residue" evidence="2">
    <location>
        <position position="1"/>
    </location>
</feature>
<dbReference type="InterPro" id="IPR033473">
    <property type="entry name" value="Atos-like_C"/>
</dbReference>
<accession>A0A3N4IFF8</accession>
<keyword evidence="3" id="KW-1185">Reference proteome</keyword>
<gene>
    <name evidence="2" type="ORF">BJ508DRAFT_413810</name>
</gene>
<dbReference type="Proteomes" id="UP000275078">
    <property type="component" value="Unassembled WGS sequence"/>
</dbReference>
<dbReference type="SMART" id="SM01177">
    <property type="entry name" value="DUF4210"/>
    <property type="match status" value="1"/>
</dbReference>
<feature type="domain" description="Atos-like conserved" evidence="1">
    <location>
        <begin position="1"/>
        <end position="48"/>
    </location>
</feature>
<dbReference type="InterPro" id="IPR051506">
    <property type="entry name" value="ATOS_Transcription_Regulators"/>
</dbReference>
<dbReference type="EMBL" id="ML119668">
    <property type="protein sequence ID" value="RPA82880.1"/>
    <property type="molecule type" value="Genomic_DNA"/>
</dbReference>
<protein>
    <recommendedName>
        <fullName evidence="1">Atos-like conserved domain-containing protein</fullName>
    </recommendedName>
</protein>
<evidence type="ECO:0000313" key="2">
    <source>
        <dbReference type="EMBL" id="RPA82880.1"/>
    </source>
</evidence>
<dbReference type="PANTHER" id="PTHR13199:SF11">
    <property type="entry name" value="PROTEIN ATOSSA"/>
    <property type="match status" value="1"/>
</dbReference>
<dbReference type="Pfam" id="PF13889">
    <property type="entry name" value="Chromosome_seg"/>
    <property type="match status" value="1"/>
</dbReference>
<dbReference type="Pfam" id="PF13915">
    <property type="entry name" value="DUF4210"/>
    <property type="match status" value="1"/>
</dbReference>
<dbReference type="InterPro" id="IPR025261">
    <property type="entry name" value="Atos-like_cons_dom"/>
</dbReference>
<organism evidence="2 3">
    <name type="scientific">Ascobolus immersus RN42</name>
    <dbReference type="NCBI Taxonomy" id="1160509"/>
    <lineage>
        <taxon>Eukaryota</taxon>
        <taxon>Fungi</taxon>
        <taxon>Dikarya</taxon>
        <taxon>Ascomycota</taxon>
        <taxon>Pezizomycotina</taxon>
        <taxon>Pezizomycetes</taxon>
        <taxon>Pezizales</taxon>
        <taxon>Ascobolaceae</taxon>
        <taxon>Ascobolus</taxon>
    </lineage>
</organism>
<proteinExistence type="predicted"/>
<evidence type="ECO:0000313" key="3">
    <source>
        <dbReference type="Proteomes" id="UP000275078"/>
    </source>
</evidence>
<dbReference type="PANTHER" id="PTHR13199">
    <property type="entry name" value="GH03947P"/>
    <property type="match status" value="1"/>
</dbReference>
<evidence type="ECO:0000259" key="1">
    <source>
        <dbReference type="SMART" id="SM01177"/>
    </source>
</evidence>
<dbReference type="OrthoDB" id="8625101at2759"/>